<reference evidence="3" key="1">
    <citation type="submission" date="2025-08" db="UniProtKB">
        <authorList>
            <consortium name="RefSeq"/>
        </authorList>
    </citation>
    <scope>IDENTIFICATION</scope>
</reference>
<dbReference type="PANTHER" id="PTHR14917:SF3">
    <property type="entry name" value="SPERMATOGENESIS ASSOCIATED 7"/>
    <property type="match status" value="1"/>
</dbReference>
<evidence type="ECO:0000256" key="1">
    <source>
        <dbReference type="SAM" id="MobiDB-lite"/>
    </source>
</evidence>
<evidence type="ECO:0000313" key="3">
    <source>
        <dbReference type="RefSeq" id="XP_015272955.1"/>
    </source>
</evidence>
<keyword evidence="2" id="KW-1185">Reference proteome</keyword>
<proteinExistence type="predicted"/>
<dbReference type="InterPro" id="IPR029357">
    <property type="entry name" value="SPATA7"/>
</dbReference>
<dbReference type="RefSeq" id="XP_015272955.1">
    <property type="nucleotide sequence ID" value="XM_015417469.1"/>
</dbReference>
<sequence length="406" mass="46938">MESNQYGKYLIGGSQLAMIPKYSLMGPFRGHMSIKSSPFSPSSSCKLSSQYIVEDHMATHYRKLLSAKATVDSSAPKSLNMSIKYRDQQKREALIKAVEKYKKETAQILSAPLGHYRSISSHHDKLQSSLDLATSRRMPSLKEKDEHFPECIKKPHSRTRSQVLSAEETIQDIVRWSLSQALSNGKKTVYQHPVPLGQSHRLSPSLSHSRKTSRPLHKKTLHGDPLDVHRQWFTETKKPFTPKVLKTPNKSFLSKYRYYNSPHRKKTFLSDKPLHKNPGKLYRASEDECLRSYADYFTRHPLKKHQETSVSLQALLQAKEEELKYLQFLKEITNDILIRSCYQNKALGDIFQLHVRSRRCDLDEVKMQRIFRALKEDLNNCTDLPDPSISYFGLEHRSRHLIASNM</sequence>
<evidence type="ECO:0000313" key="2">
    <source>
        <dbReference type="Proteomes" id="UP000694871"/>
    </source>
</evidence>
<organism evidence="2 3">
    <name type="scientific">Gekko japonicus</name>
    <name type="common">Schlegel's Japanese gecko</name>
    <dbReference type="NCBI Taxonomy" id="146911"/>
    <lineage>
        <taxon>Eukaryota</taxon>
        <taxon>Metazoa</taxon>
        <taxon>Chordata</taxon>
        <taxon>Craniata</taxon>
        <taxon>Vertebrata</taxon>
        <taxon>Euteleostomi</taxon>
        <taxon>Lepidosauria</taxon>
        <taxon>Squamata</taxon>
        <taxon>Bifurcata</taxon>
        <taxon>Gekkota</taxon>
        <taxon>Gekkonidae</taxon>
        <taxon>Gekkoninae</taxon>
        <taxon>Gekko</taxon>
    </lineage>
</organism>
<dbReference type="GeneID" id="107115712"/>
<feature type="compositionally biased region" description="Basic residues" evidence="1">
    <location>
        <begin position="208"/>
        <end position="220"/>
    </location>
</feature>
<protein>
    <submittedName>
        <fullName evidence="3">Spermatogenesis-associated protein 7 homolog</fullName>
    </submittedName>
</protein>
<accession>A0ABM1KGW8</accession>
<dbReference type="Pfam" id="PF15244">
    <property type="entry name" value="HSD3"/>
    <property type="match status" value="2"/>
</dbReference>
<dbReference type="Proteomes" id="UP000694871">
    <property type="component" value="Unplaced"/>
</dbReference>
<gene>
    <name evidence="3" type="primary">LOC107115712</name>
</gene>
<dbReference type="PANTHER" id="PTHR14917">
    <property type="entry name" value="SPERMATOGENESIS-ASSOCIATED PROTEIN 7"/>
    <property type="match status" value="1"/>
</dbReference>
<feature type="region of interest" description="Disordered" evidence="1">
    <location>
        <begin position="195"/>
        <end position="221"/>
    </location>
</feature>
<name>A0ABM1KGW8_GEKJA</name>